<accession>A0ABN0WPH9</accession>
<evidence type="ECO:0000313" key="1">
    <source>
        <dbReference type="EMBL" id="GAA0343136.1"/>
    </source>
</evidence>
<protein>
    <submittedName>
        <fullName evidence="1">Uncharacterized protein</fullName>
    </submittedName>
</protein>
<organism evidence="1 2">
    <name type="scientific">Actinoallomurus spadix</name>
    <dbReference type="NCBI Taxonomy" id="79912"/>
    <lineage>
        <taxon>Bacteria</taxon>
        <taxon>Bacillati</taxon>
        <taxon>Actinomycetota</taxon>
        <taxon>Actinomycetes</taxon>
        <taxon>Streptosporangiales</taxon>
        <taxon>Thermomonosporaceae</taxon>
        <taxon>Actinoallomurus</taxon>
    </lineage>
</organism>
<dbReference type="Proteomes" id="UP001501822">
    <property type="component" value="Unassembled WGS sequence"/>
</dbReference>
<keyword evidence="2" id="KW-1185">Reference proteome</keyword>
<dbReference type="EMBL" id="BAAABM010000029">
    <property type="protein sequence ID" value="GAA0343136.1"/>
    <property type="molecule type" value="Genomic_DNA"/>
</dbReference>
<gene>
    <name evidence="1" type="ORF">GCM10010151_35930</name>
</gene>
<proteinExistence type="predicted"/>
<name>A0ABN0WPH9_9ACTN</name>
<comment type="caution">
    <text evidence="1">The sequence shown here is derived from an EMBL/GenBank/DDBJ whole genome shotgun (WGS) entry which is preliminary data.</text>
</comment>
<evidence type="ECO:0000313" key="2">
    <source>
        <dbReference type="Proteomes" id="UP001501822"/>
    </source>
</evidence>
<reference evidence="1 2" key="1">
    <citation type="journal article" date="2019" name="Int. J. Syst. Evol. Microbiol.">
        <title>The Global Catalogue of Microorganisms (GCM) 10K type strain sequencing project: providing services to taxonomists for standard genome sequencing and annotation.</title>
        <authorList>
            <consortium name="The Broad Institute Genomics Platform"/>
            <consortium name="The Broad Institute Genome Sequencing Center for Infectious Disease"/>
            <person name="Wu L."/>
            <person name="Ma J."/>
        </authorList>
    </citation>
    <scope>NUCLEOTIDE SEQUENCE [LARGE SCALE GENOMIC DNA]</scope>
    <source>
        <strain evidence="1 2">JCM 3146</strain>
    </source>
</reference>
<sequence length="69" mass="7282">MIGPGTGRVPIGAMLAEPPKAVLSGASVHDGTHARLRAAAARYLAQRRNRGPLSPGRSFPVSYYGLRIN</sequence>